<sequence>MIKVRNALLAGMIFCLPATSQAVDMYAFARGGMASTQITNTDATNPILVLGDPGYPSVSQNGSLGIVNENNSDDASTAALGIGFVLNKHFRLELEGSLQRESDFQIDLQIGGDQFGTGITQPLGTGFNKISIESEIYLLKAYFDMPINETVVPYFMAGIGYARNKASGVQTFSANPSWNEKWDDTTSNDTAWTLGIGLSYQFDQNLTFDFGLEHRNLGNWELDNLPATGDESFKGDLESTTLLFGVRYLFH</sequence>
<organism evidence="4 5">
    <name type="scientific">Kistimonas scapharcae</name>
    <dbReference type="NCBI Taxonomy" id="1036133"/>
    <lineage>
        <taxon>Bacteria</taxon>
        <taxon>Pseudomonadati</taxon>
        <taxon>Pseudomonadota</taxon>
        <taxon>Gammaproteobacteria</taxon>
        <taxon>Oceanospirillales</taxon>
        <taxon>Endozoicomonadaceae</taxon>
        <taxon>Kistimonas</taxon>
    </lineage>
</organism>
<dbReference type="SUPFAM" id="SSF56925">
    <property type="entry name" value="OMPA-like"/>
    <property type="match status" value="1"/>
</dbReference>
<feature type="signal peptide" evidence="2">
    <location>
        <begin position="1"/>
        <end position="22"/>
    </location>
</feature>
<dbReference type="Gene3D" id="2.40.160.20">
    <property type="match status" value="1"/>
</dbReference>
<dbReference type="Proteomes" id="UP001500604">
    <property type="component" value="Unassembled WGS sequence"/>
</dbReference>
<comment type="caution">
    <text evidence="4">The sequence shown here is derived from an EMBL/GenBank/DDBJ whole genome shotgun (WGS) entry which is preliminary data.</text>
</comment>
<evidence type="ECO:0000313" key="4">
    <source>
        <dbReference type="EMBL" id="GAA4651844.1"/>
    </source>
</evidence>
<proteinExistence type="predicted"/>
<feature type="chain" id="PRO_5046887069" description="Outer membrane protein beta-barrel domain-containing protein" evidence="2">
    <location>
        <begin position="23"/>
        <end position="251"/>
    </location>
</feature>
<dbReference type="Pfam" id="PF13505">
    <property type="entry name" value="OMP_b-brl"/>
    <property type="match status" value="1"/>
</dbReference>
<name>A0ABP8V8J0_9GAMM</name>
<reference evidence="5" key="1">
    <citation type="journal article" date="2019" name="Int. J. Syst. Evol. Microbiol.">
        <title>The Global Catalogue of Microorganisms (GCM) 10K type strain sequencing project: providing services to taxonomists for standard genome sequencing and annotation.</title>
        <authorList>
            <consortium name="The Broad Institute Genomics Platform"/>
            <consortium name="The Broad Institute Genome Sequencing Center for Infectious Disease"/>
            <person name="Wu L."/>
            <person name="Ma J."/>
        </authorList>
    </citation>
    <scope>NUCLEOTIDE SEQUENCE [LARGE SCALE GENOMIC DNA]</scope>
    <source>
        <strain evidence="5">JCM 17805</strain>
    </source>
</reference>
<evidence type="ECO:0000313" key="5">
    <source>
        <dbReference type="Proteomes" id="UP001500604"/>
    </source>
</evidence>
<accession>A0ABP8V8J0</accession>
<evidence type="ECO:0000259" key="3">
    <source>
        <dbReference type="Pfam" id="PF13505"/>
    </source>
</evidence>
<dbReference type="InterPro" id="IPR011250">
    <property type="entry name" value="OMP/PagP_B-barrel"/>
</dbReference>
<protein>
    <recommendedName>
        <fullName evidence="3">Outer membrane protein beta-barrel domain-containing protein</fullName>
    </recommendedName>
</protein>
<dbReference type="EMBL" id="BAABFL010000464">
    <property type="protein sequence ID" value="GAA4651844.1"/>
    <property type="molecule type" value="Genomic_DNA"/>
</dbReference>
<evidence type="ECO:0000256" key="2">
    <source>
        <dbReference type="SAM" id="SignalP"/>
    </source>
</evidence>
<gene>
    <name evidence="4" type="ORF">GCM10023116_41280</name>
</gene>
<evidence type="ECO:0000256" key="1">
    <source>
        <dbReference type="ARBA" id="ARBA00022729"/>
    </source>
</evidence>
<keyword evidence="5" id="KW-1185">Reference proteome</keyword>
<dbReference type="InterPro" id="IPR027385">
    <property type="entry name" value="Beta-barrel_OMP"/>
</dbReference>
<keyword evidence="1 2" id="KW-0732">Signal</keyword>
<feature type="domain" description="Outer membrane protein beta-barrel" evidence="3">
    <location>
        <begin position="8"/>
        <end position="250"/>
    </location>
</feature>